<accession>A0A813C0Y5</accession>
<feature type="region of interest" description="Disordered" evidence="1">
    <location>
        <begin position="1"/>
        <end position="55"/>
    </location>
</feature>
<protein>
    <submittedName>
        <fullName evidence="2">Uncharacterized protein</fullName>
    </submittedName>
</protein>
<name>A0A813C0Y5_9DINO</name>
<sequence>MPEAAQPQLQSPSAGVVKLSSPRGSKRVCPESPVKNNKASTAPSEVPNDDSSELEVPKVLKSETLDKLEKEKIKRIVTPKKGSGNLEVPEDIFDMWRDAANGRQKIFQMWAKSGGAVFIDTITVLSKTTRSKKLEVKGGFYSKEDMKVELGYPQLPT</sequence>
<gene>
    <name evidence="2" type="ORF">SNEC2469_LOCUS32325</name>
</gene>
<dbReference type="EMBL" id="CAJNJA010081452">
    <property type="protein sequence ID" value="CAE7930149.1"/>
    <property type="molecule type" value="Genomic_DNA"/>
</dbReference>
<comment type="caution">
    <text evidence="2">The sequence shown here is derived from an EMBL/GenBank/DDBJ whole genome shotgun (WGS) entry which is preliminary data.</text>
</comment>
<dbReference type="AlphaFoldDB" id="A0A813C0Y5"/>
<evidence type="ECO:0000256" key="1">
    <source>
        <dbReference type="SAM" id="MobiDB-lite"/>
    </source>
</evidence>
<dbReference type="Proteomes" id="UP000601435">
    <property type="component" value="Unassembled WGS sequence"/>
</dbReference>
<evidence type="ECO:0000313" key="3">
    <source>
        <dbReference type="Proteomes" id="UP000601435"/>
    </source>
</evidence>
<feature type="compositionally biased region" description="Polar residues" evidence="1">
    <location>
        <begin position="34"/>
        <end position="43"/>
    </location>
</feature>
<dbReference type="OrthoDB" id="10273821at2759"/>
<organism evidence="2 3">
    <name type="scientific">Symbiodinium necroappetens</name>
    <dbReference type="NCBI Taxonomy" id="1628268"/>
    <lineage>
        <taxon>Eukaryota</taxon>
        <taxon>Sar</taxon>
        <taxon>Alveolata</taxon>
        <taxon>Dinophyceae</taxon>
        <taxon>Suessiales</taxon>
        <taxon>Symbiodiniaceae</taxon>
        <taxon>Symbiodinium</taxon>
    </lineage>
</organism>
<evidence type="ECO:0000313" key="2">
    <source>
        <dbReference type="EMBL" id="CAE7930149.1"/>
    </source>
</evidence>
<proteinExistence type="predicted"/>
<keyword evidence="3" id="KW-1185">Reference proteome</keyword>
<reference evidence="2" key="1">
    <citation type="submission" date="2021-02" db="EMBL/GenBank/DDBJ databases">
        <authorList>
            <person name="Dougan E. K."/>
            <person name="Rhodes N."/>
            <person name="Thang M."/>
            <person name="Chan C."/>
        </authorList>
    </citation>
    <scope>NUCLEOTIDE SEQUENCE</scope>
</reference>